<dbReference type="OrthoDB" id="745459at2759"/>
<proteinExistence type="predicted"/>
<dbReference type="EMBL" id="PKPP01002650">
    <property type="protein sequence ID" value="PWA73936.1"/>
    <property type="molecule type" value="Genomic_DNA"/>
</dbReference>
<evidence type="ECO:0000313" key="1">
    <source>
        <dbReference type="EMBL" id="PWA73936.1"/>
    </source>
</evidence>
<gene>
    <name evidence="1" type="ORF">CTI12_AA255560</name>
</gene>
<accession>A0A2U1NKC8</accession>
<keyword evidence="2" id="KW-1185">Reference proteome</keyword>
<dbReference type="Proteomes" id="UP000245207">
    <property type="component" value="Unassembled WGS sequence"/>
</dbReference>
<evidence type="ECO:0000313" key="2">
    <source>
        <dbReference type="Proteomes" id="UP000245207"/>
    </source>
</evidence>
<dbReference type="PANTHER" id="PTHR33696:SF3">
    <property type="entry name" value="FLZ-TYPE DOMAIN-CONTAINING PROTEIN"/>
    <property type="match status" value="1"/>
</dbReference>
<dbReference type="AlphaFoldDB" id="A0A2U1NKC8"/>
<comment type="caution">
    <text evidence="1">The sequence shown here is derived from an EMBL/GenBank/DDBJ whole genome shotgun (WGS) entry which is preliminary data.</text>
</comment>
<organism evidence="1 2">
    <name type="scientific">Artemisia annua</name>
    <name type="common">Sweet wormwood</name>
    <dbReference type="NCBI Taxonomy" id="35608"/>
    <lineage>
        <taxon>Eukaryota</taxon>
        <taxon>Viridiplantae</taxon>
        <taxon>Streptophyta</taxon>
        <taxon>Embryophyta</taxon>
        <taxon>Tracheophyta</taxon>
        <taxon>Spermatophyta</taxon>
        <taxon>Magnoliopsida</taxon>
        <taxon>eudicotyledons</taxon>
        <taxon>Gunneridae</taxon>
        <taxon>Pentapetalae</taxon>
        <taxon>asterids</taxon>
        <taxon>campanulids</taxon>
        <taxon>Asterales</taxon>
        <taxon>Asteraceae</taxon>
        <taxon>Asteroideae</taxon>
        <taxon>Anthemideae</taxon>
        <taxon>Artemisiinae</taxon>
        <taxon>Artemisia</taxon>
    </lineage>
</organism>
<name>A0A2U1NKC8_ARTAN</name>
<protein>
    <submittedName>
        <fullName evidence="1">Uncharacterized protein</fullName>
    </submittedName>
</protein>
<reference evidence="1 2" key="1">
    <citation type="journal article" date="2018" name="Mol. Plant">
        <title>The genome of Artemisia annua provides insight into the evolution of Asteraceae family and artemisinin biosynthesis.</title>
        <authorList>
            <person name="Shen Q."/>
            <person name="Zhang L."/>
            <person name="Liao Z."/>
            <person name="Wang S."/>
            <person name="Yan T."/>
            <person name="Shi P."/>
            <person name="Liu M."/>
            <person name="Fu X."/>
            <person name="Pan Q."/>
            <person name="Wang Y."/>
            <person name="Lv Z."/>
            <person name="Lu X."/>
            <person name="Zhang F."/>
            <person name="Jiang W."/>
            <person name="Ma Y."/>
            <person name="Chen M."/>
            <person name="Hao X."/>
            <person name="Li L."/>
            <person name="Tang Y."/>
            <person name="Lv G."/>
            <person name="Zhou Y."/>
            <person name="Sun X."/>
            <person name="Brodelius P.E."/>
            <person name="Rose J.K.C."/>
            <person name="Tang K."/>
        </authorList>
    </citation>
    <scope>NUCLEOTIDE SEQUENCE [LARGE SCALE GENOMIC DNA]</scope>
    <source>
        <strain evidence="2">cv. Huhao1</strain>
        <tissue evidence="1">Leaf</tissue>
    </source>
</reference>
<dbReference type="PANTHER" id="PTHR33696">
    <property type="entry name" value="T22J18.15-RELATED"/>
    <property type="match status" value="1"/>
</dbReference>
<sequence length="158" mass="17632">MNTTTIDHPTKGSIPFSWENRPGVCKDGQENLAMASRSAVVHDNFYTKDKIRVSLHRNSSTNEGNINKAISHDIGLPLPPCAFHQPSLKSSSRRIKDDDPFLMAYKECTKSNKKGTLTKKNSLLGSCKLSCDVRDDSIVRVSHVPMSNSDRKRFDRGV</sequence>